<dbReference type="InterPro" id="IPR013750">
    <property type="entry name" value="GHMP_kinase_C_dom"/>
</dbReference>
<name>A0A4V2PSB5_9BACT</name>
<keyword evidence="13" id="KW-1185">Reference proteome</keyword>
<gene>
    <name evidence="9" type="primary">ispE</name>
    <name evidence="12" type="ORF">C8D98_0591</name>
</gene>
<dbReference type="Proteomes" id="UP000294614">
    <property type="component" value="Unassembled WGS sequence"/>
</dbReference>
<dbReference type="InterPro" id="IPR020568">
    <property type="entry name" value="Ribosomal_Su5_D2-typ_SF"/>
</dbReference>
<keyword evidence="4 9" id="KW-0808">Transferase</keyword>
<dbReference type="UniPathway" id="UPA00056">
    <property type="reaction ID" value="UER00094"/>
</dbReference>
<dbReference type="HAMAP" id="MF_00061">
    <property type="entry name" value="IspE"/>
    <property type="match status" value="1"/>
</dbReference>
<organism evidence="12 13">
    <name type="scientific">Seleniivibrio woodruffii</name>
    <dbReference type="NCBI Taxonomy" id="1078050"/>
    <lineage>
        <taxon>Bacteria</taxon>
        <taxon>Pseudomonadati</taxon>
        <taxon>Deferribacterota</taxon>
        <taxon>Deferribacteres</taxon>
        <taxon>Deferribacterales</taxon>
        <taxon>Geovibrionaceae</taxon>
        <taxon>Seleniivibrio</taxon>
    </lineage>
</organism>
<comment type="pathway">
    <text evidence="9">Isoprenoid biosynthesis; isopentenyl diphosphate biosynthesis via DXP pathway; isopentenyl diphosphate from 1-deoxy-D-xylulose 5-phosphate: step 3/6.</text>
</comment>
<evidence type="ECO:0000256" key="6">
    <source>
        <dbReference type="ARBA" id="ARBA00022777"/>
    </source>
</evidence>
<dbReference type="AlphaFoldDB" id="A0A4V2PSB5"/>
<dbReference type="GO" id="GO:0050515">
    <property type="term" value="F:4-(cytidine 5'-diphospho)-2-C-methyl-D-erythritol kinase activity"/>
    <property type="evidence" value="ECO:0007669"/>
    <property type="project" value="UniProtKB-UniRule"/>
</dbReference>
<dbReference type="GO" id="GO:0005524">
    <property type="term" value="F:ATP binding"/>
    <property type="evidence" value="ECO:0007669"/>
    <property type="project" value="UniProtKB-UniRule"/>
</dbReference>
<feature type="active site" evidence="9">
    <location>
        <position position="11"/>
    </location>
</feature>
<dbReference type="Gene3D" id="3.30.230.10">
    <property type="match status" value="1"/>
</dbReference>
<feature type="active site" evidence="9">
    <location>
        <position position="134"/>
    </location>
</feature>
<comment type="catalytic activity">
    <reaction evidence="9">
        <text>4-CDP-2-C-methyl-D-erythritol + ATP = 4-CDP-2-C-methyl-D-erythritol 2-phosphate + ADP + H(+)</text>
        <dbReference type="Rhea" id="RHEA:18437"/>
        <dbReference type="ChEBI" id="CHEBI:15378"/>
        <dbReference type="ChEBI" id="CHEBI:30616"/>
        <dbReference type="ChEBI" id="CHEBI:57823"/>
        <dbReference type="ChEBI" id="CHEBI:57919"/>
        <dbReference type="ChEBI" id="CHEBI:456216"/>
        <dbReference type="EC" id="2.7.1.148"/>
    </reaction>
</comment>
<dbReference type="InterPro" id="IPR014721">
    <property type="entry name" value="Ribsml_uS5_D2-typ_fold_subgr"/>
</dbReference>
<dbReference type="PANTHER" id="PTHR43527">
    <property type="entry name" value="4-DIPHOSPHOCYTIDYL-2-C-METHYL-D-ERYTHRITOL KINASE, CHLOROPLASTIC"/>
    <property type="match status" value="1"/>
</dbReference>
<evidence type="ECO:0000313" key="13">
    <source>
        <dbReference type="Proteomes" id="UP000294614"/>
    </source>
</evidence>
<dbReference type="PIRSF" id="PIRSF010376">
    <property type="entry name" value="IspE"/>
    <property type="match status" value="1"/>
</dbReference>
<dbReference type="SUPFAM" id="SSF54211">
    <property type="entry name" value="Ribosomal protein S5 domain 2-like"/>
    <property type="match status" value="1"/>
</dbReference>
<evidence type="ECO:0000256" key="4">
    <source>
        <dbReference type="ARBA" id="ARBA00022679"/>
    </source>
</evidence>
<keyword evidence="9" id="KW-0414">Isoprene biosynthesis</keyword>
<evidence type="ECO:0000259" key="11">
    <source>
        <dbReference type="Pfam" id="PF08544"/>
    </source>
</evidence>
<keyword evidence="6 9" id="KW-0418">Kinase</keyword>
<dbReference type="GO" id="GO:0016114">
    <property type="term" value="P:terpenoid biosynthetic process"/>
    <property type="evidence" value="ECO:0007669"/>
    <property type="project" value="UniProtKB-UniRule"/>
</dbReference>
<evidence type="ECO:0000256" key="2">
    <source>
        <dbReference type="ARBA" id="ARBA00012052"/>
    </source>
</evidence>
<evidence type="ECO:0000259" key="10">
    <source>
        <dbReference type="Pfam" id="PF00288"/>
    </source>
</evidence>
<feature type="binding site" evidence="9">
    <location>
        <begin position="92"/>
        <end position="102"/>
    </location>
    <ligand>
        <name>ATP</name>
        <dbReference type="ChEBI" id="CHEBI:30616"/>
    </ligand>
</feature>
<dbReference type="Pfam" id="PF00288">
    <property type="entry name" value="GHMP_kinases_N"/>
    <property type="match status" value="1"/>
</dbReference>
<keyword evidence="5 9" id="KW-0547">Nucleotide-binding</keyword>
<comment type="similarity">
    <text evidence="1 9">Belongs to the GHMP kinase family. IspE subfamily.</text>
</comment>
<comment type="function">
    <text evidence="9">Catalyzes the phosphorylation of the position 2 hydroxy group of 4-diphosphocytidyl-2C-methyl-D-erythritol.</text>
</comment>
<evidence type="ECO:0000256" key="3">
    <source>
        <dbReference type="ARBA" id="ARBA00017473"/>
    </source>
</evidence>
<dbReference type="InterPro" id="IPR036554">
    <property type="entry name" value="GHMP_kinase_C_sf"/>
</dbReference>
<protein>
    <recommendedName>
        <fullName evidence="3 9">4-diphosphocytidyl-2-C-methyl-D-erythritol kinase</fullName>
        <shortName evidence="9">CMK</shortName>
        <ecNumber evidence="2 9">2.7.1.148</ecNumber>
    </recommendedName>
    <alternativeName>
        <fullName evidence="8 9">4-(cytidine-5'-diphospho)-2-C-methyl-D-erythritol kinase</fullName>
    </alternativeName>
</protein>
<evidence type="ECO:0000256" key="9">
    <source>
        <dbReference type="HAMAP-Rule" id="MF_00061"/>
    </source>
</evidence>
<evidence type="ECO:0000313" key="12">
    <source>
        <dbReference type="EMBL" id="TCK62081.1"/>
    </source>
</evidence>
<reference evidence="12 13" key="1">
    <citation type="submission" date="2019-03" db="EMBL/GenBank/DDBJ databases">
        <title>Genomic Encyclopedia of Type Strains, Phase IV (KMG-IV): sequencing the most valuable type-strain genomes for metagenomic binning, comparative biology and taxonomic classification.</title>
        <authorList>
            <person name="Goeker M."/>
        </authorList>
    </citation>
    <scope>NUCLEOTIDE SEQUENCE [LARGE SCALE GENOMIC DNA]</scope>
    <source>
        <strain evidence="12 13">DSM 24984</strain>
    </source>
</reference>
<evidence type="ECO:0000256" key="8">
    <source>
        <dbReference type="ARBA" id="ARBA00032554"/>
    </source>
</evidence>
<dbReference type="Gene3D" id="3.30.70.890">
    <property type="entry name" value="GHMP kinase, C-terminal domain"/>
    <property type="match status" value="1"/>
</dbReference>
<dbReference type="PANTHER" id="PTHR43527:SF2">
    <property type="entry name" value="4-DIPHOSPHOCYTIDYL-2-C-METHYL-D-ERYTHRITOL KINASE, CHLOROPLASTIC"/>
    <property type="match status" value="1"/>
</dbReference>
<dbReference type="Pfam" id="PF08544">
    <property type="entry name" value="GHMP_kinases_C"/>
    <property type="match status" value="1"/>
</dbReference>
<dbReference type="GO" id="GO:0019288">
    <property type="term" value="P:isopentenyl diphosphate biosynthetic process, methylerythritol 4-phosphate pathway"/>
    <property type="evidence" value="ECO:0007669"/>
    <property type="project" value="UniProtKB-UniRule"/>
</dbReference>
<accession>A0A4V2PSB5</accession>
<dbReference type="EC" id="2.7.1.148" evidence="2 9"/>
<evidence type="ECO:0000256" key="7">
    <source>
        <dbReference type="ARBA" id="ARBA00022840"/>
    </source>
</evidence>
<comment type="caution">
    <text evidence="12">The sequence shown here is derived from an EMBL/GenBank/DDBJ whole genome shotgun (WGS) entry which is preliminary data.</text>
</comment>
<evidence type="ECO:0000256" key="1">
    <source>
        <dbReference type="ARBA" id="ARBA00009684"/>
    </source>
</evidence>
<feature type="domain" description="GHMP kinase N-terminal" evidence="10">
    <location>
        <begin position="65"/>
        <end position="140"/>
    </location>
</feature>
<sequence length="279" mass="30508">MTSLTLESRAKINIFLHVLGKRADGFHELYTLFAPIGISDTITVTKSGKFEITCTNPDIPTDERNIVSKVKKILAEYGIKTNHTVDIVKRIPDGGGLGGGSSNGAVYLKAVLELENVEMPLEEQVRIMAQVGSDTAFFLYDQPMTGEGRGEILTPYGNLPEAYVLLVNPAVHVSTAQVFTSGNLQLTDRAEVNRIPHIAKFDEYSKVLYNGLEPAVLPFYPEVAKAKETVMRSGADFALMSGSGATVFGLFRDFDRAQHALSEIAGANPHWKCFLTKLL</sequence>
<dbReference type="EMBL" id="SMGG01000003">
    <property type="protein sequence ID" value="TCK62081.1"/>
    <property type="molecule type" value="Genomic_DNA"/>
</dbReference>
<proteinExistence type="inferred from homology"/>
<dbReference type="RefSeq" id="WP_132871858.1">
    <property type="nucleotide sequence ID" value="NZ_JAJUHT010000002.1"/>
</dbReference>
<dbReference type="InterPro" id="IPR004424">
    <property type="entry name" value="IspE"/>
</dbReference>
<dbReference type="NCBIfam" id="TIGR00154">
    <property type="entry name" value="ispE"/>
    <property type="match status" value="1"/>
</dbReference>
<dbReference type="OrthoDB" id="9809438at2"/>
<keyword evidence="7 9" id="KW-0067">ATP-binding</keyword>
<dbReference type="SUPFAM" id="SSF55060">
    <property type="entry name" value="GHMP Kinase, C-terminal domain"/>
    <property type="match status" value="1"/>
</dbReference>
<feature type="domain" description="GHMP kinase C-terminal" evidence="11">
    <location>
        <begin position="209"/>
        <end position="264"/>
    </location>
</feature>
<evidence type="ECO:0000256" key="5">
    <source>
        <dbReference type="ARBA" id="ARBA00022741"/>
    </source>
</evidence>
<dbReference type="InterPro" id="IPR006204">
    <property type="entry name" value="GHMP_kinase_N_dom"/>
</dbReference>